<feature type="non-terminal residue" evidence="1">
    <location>
        <position position="60"/>
    </location>
</feature>
<proteinExistence type="predicted"/>
<dbReference type="AlphaFoldDB" id="A0A0F9CIT5"/>
<organism evidence="1">
    <name type="scientific">marine sediment metagenome</name>
    <dbReference type="NCBI Taxonomy" id="412755"/>
    <lineage>
        <taxon>unclassified sequences</taxon>
        <taxon>metagenomes</taxon>
        <taxon>ecological metagenomes</taxon>
    </lineage>
</organism>
<evidence type="ECO:0000313" key="1">
    <source>
        <dbReference type="EMBL" id="KKL49193.1"/>
    </source>
</evidence>
<sequence>MMALLVIGIVLFLIAIILLSKNIKEIQTDPIIYGMEKHEFNSCTCFADDGQYTTIALSDY</sequence>
<dbReference type="EMBL" id="LAZR01033048">
    <property type="protein sequence ID" value="KKL49193.1"/>
    <property type="molecule type" value="Genomic_DNA"/>
</dbReference>
<protein>
    <submittedName>
        <fullName evidence="1">Uncharacterized protein</fullName>
    </submittedName>
</protein>
<comment type="caution">
    <text evidence="1">The sequence shown here is derived from an EMBL/GenBank/DDBJ whole genome shotgun (WGS) entry which is preliminary data.</text>
</comment>
<gene>
    <name evidence="1" type="ORF">LCGC14_2317980</name>
</gene>
<accession>A0A0F9CIT5</accession>
<name>A0A0F9CIT5_9ZZZZ</name>
<reference evidence="1" key="1">
    <citation type="journal article" date="2015" name="Nature">
        <title>Complex archaea that bridge the gap between prokaryotes and eukaryotes.</title>
        <authorList>
            <person name="Spang A."/>
            <person name="Saw J.H."/>
            <person name="Jorgensen S.L."/>
            <person name="Zaremba-Niedzwiedzka K."/>
            <person name="Martijn J."/>
            <person name="Lind A.E."/>
            <person name="van Eijk R."/>
            <person name="Schleper C."/>
            <person name="Guy L."/>
            <person name="Ettema T.J."/>
        </authorList>
    </citation>
    <scope>NUCLEOTIDE SEQUENCE</scope>
</reference>